<reference evidence="7" key="1">
    <citation type="submission" date="2023-06" db="EMBL/GenBank/DDBJ databases">
        <authorList>
            <person name="Kurt Z."/>
        </authorList>
    </citation>
    <scope>NUCLEOTIDE SEQUENCE</scope>
</reference>
<proteinExistence type="inferred from homology"/>
<feature type="transmembrane region" description="Helical" evidence="6">
    <location>
        <begin position="146"/>
        <end position="163"/>
    </location>
</feature>
<evidence type="ECO:0000256" key="2">
    <source>
        <dbReference type="ARBA" id="ARBA00009012"/>
    </source>
</evidence>
<dbReference type="Proteomes" id="UP001642409">
    <property type="component" value="Unassembled WGS sequence"/>
</dbReference>
<evidence type="ECO:0000313" key="7">
    <source>
        <dbReference type="EMBL" id="CAI9932701.1"/>
    </source>
</evidence>
<name>A0AA86P6I0_9EUKA</name>
<sequence>MQVKNYIVIPLVVSCGFLTYWKIYRYLPQSIFRKLVHLITGMVYIKIIPYLFSECKPIQSIIPISFLIFYVGLLTFKPNLAKYLGRNNGIYPYGIIEYIVMFSVYPLLSCDDKFGRSLMCLLGGDGLAGVAQYFDKTHKTFLNPNKSYLGFMFCFIGSLAYLWFYSHEINYQLAFVASVAELIPLQQHDNVFITLLTYSFQLYQNKTSYFLLFCCIMSVFYVKRKFTPAGAVTGVLIIFAHFLLSISAFQAVLAFGVLGTLSSSYKKRKCRNNNDSEKEVKNGRSAFQVIDNSIISLILAVLFQISGDPGFELAAVAASAECLADTWASDFGVTFKGKTYSPLMKLTKSGINGGISLIGSIMAVIGAVVCSLVYIREFDKMIKVIIAAVLGCWADSILGWFLQASYEINGKIQNEYTEGAVNIGGKKVFSNGTINILASLISAIIGKIQMQ</sequence>
<dbReference type="EMBL" id="CATOUU010000522">
    <property type="protein sequence ID" value="CAI9932701.1"/>
    <property type="molecule type" value="Genomic_DNA"/>
</dbReference>
<feature type="transmembrane region" description="Helical" evidence="6">
    <location>
        <begin position="235"/>
        <end position="261"/>
    </location>
</feature>
<feature type="transmembrane region" description="Helical" evidence="6">
    <location>
        <begin position="207"/>
        <end position="223"/>
    </location>
</feature>
<evidence type="ECO:0000313" key="9">
    <source>
        <dbReference type="Proteomes" id="UP001642409"/>
    </source>
</evidence>
<dbReference type="InterPro" id="IPR002794">
    <property type="entry name" value="DUF92_TMEM19"/>
</dbReference>
<dbReference type="PROSITE" id="PS51257">
    <property type="entry name" value="PROKAR_LIPOPROTEIN"/>
    <property type="match status" value="1"/>
</dbReference>
<dbReference type="AlphaFoldDB" id="A0AA86P6I0"/>
<comment type="caution">
    <text evidence="7">The sequence shown here is derived from an EMBL/GenBank/DDBJ whole genome shotgun (WGS) entry which is preliminary data.</text>
</comment>
<feature type="transmembrane region" description="Helical" evidence="6">
    <location>
        <begin position="6"/>
        <end position="23"/>
    </location>
</feature>
<keyword evidence="5 6" id="KW-0472">Membrane</keyword>
<protein>
    <submittedName>
        <fullName evidence="7">Transmembrane domain-containing protein</fullName>
    </submittedName>
    <submittedName>
        <fullName evidence="8">Transmembrane_domain-containing protein</fullName>
    </submittedName>
</protein>
<organism evidence="7">
    <name type="scientific">Hexamita inflata</name>
    <dbReference type="NCBI Taxonomy" id="28002"/>
    <lineage>
        <taxon>Eukaryota</taxon>
        <taxon>Metamonada</taxon>
        <taxon>Diplomonadida</taxon>
        <taxon>Hexamitidae</taxon>
        <taxon>Hexamitinae</taxon>
        <taxon>Hexamita</taxon>
    </lineage>
</organism>
<keyword evidence="9" id="KW-1185">Reference proteome</keyword>
<dbReference type="PANTHER" id="PTHR13353">
    <property type="entry name" value="TRANSMEMBRANE PROTEIN 19"/>
    <property type="match status" value="1"/>
</dbReference>
<dbReference type="EMBL" id="CAXDID020000524">
    <property type="protein sequence ID" value="CAL6099870.1"/>
    <property type="molecule type" value="Genomic_DNA"/>
</dbReference>
<evidence type="ECO:0000256" key="4">
    <source>
        <dbReference type="ARBA" id="ARBA00022989"/>
    </source>
</evidence>
<dbReference type="Pfam" id="PF01940">
    <property type="entry name" value="DUF92"/>
    <property type="match status" value="1"/>
</dbReference>
<keyword evidence="3 6" id="KW-0812">Transmembrane</keyword>
<feature type="transmembrane region" description="Helical" evidence="6">
    <location>
        <begin position="88"/>
        <end position="108"/>
    </location>
</feature>
<evidence type="ECO:0000313" key="8">
    <source>
        <dbReference type="EMBL" id="CAL6099870.1"/>
    </source>
</evidence>
<evidence type="ECO:0000256" key="6">
    <source>
        <dbReference type="SAM" id="Phobius"/>
    </source>
</evidence>
<dbReference type="GO" id="GO:0016020">
    <property type="term" value="C:membrane"/>
    <property type="evidence" value="ECO:0007669"/>
    <property type="project" value="UniProtKB-SubCell"/>
</dbReference>
<gene>
    <name evidence="7" type="ORF">HINF_LOCUS20346</name>
    <name evidence="8" type="ORF">HINF_LOCUS70288</name>
</gene>
<evidence type="ECO:0000256" key="3">
    <source>
        <dbReference type="ARBA" id="ARBA00022692"/>
    </source>
</evidence>
<reference evidence="8 9" key="2">
    <citation type="submission" date="2024-07" db="EMBL/GenBank/DDBJ databases">
        <authorList>
            <person name="Akdeniz Z."/>
        </authorList>
    </citation>
    <scope>NUCLEOTIDE SEQUENCE [LARGE SCALE GENOMIC DNA]</scope>
</reference>
<accession>A0AA86P6I0</accession>
<dbReference type="PANTHER" id="PTHR13353:SF5">
    <property type="entry name" value="TRANSMEMBRANE PROTEIN 19"/>
    <property type="match status" value="1"/>
</dbReference>
<evidence type="ECO:0000256" key="1">
    <source>
        <dbReference type="ARBA" id="ARBA00004141"/>
    </source>
</evidence>
<feature type="transmembrane region" description="Helical" evidence="6">
    <location>
        <begin position="58"/>
        <end position="76"/>
    </location>
</feature>
<evidence type="ECO:0000256" key="5">
    <source>
        <dbReference type="ARBA" id="ARBA00023136"/>
    </source>
</evidence>
<comment type="subcellular location">
    <subcellularLocation>
        <location evidence="1">Membrane</location>
        <topology evidence="1">Multi-pass membrane protein</topology>
    </subcellularLocation>
</comment>
<keyword evidence="4 6" id="KW-1133">Transmembrane helix</keyword>
<feature type="transmembrane region" description="Helical" evidence="6">
    <location>
        <begin position="381"/>
        <end position="402"/>
    </location>
</feature>
<comment type="similarity">
    <text evidence="2">Belongs to the TMEM19 family.</text>
</comment>
<feature type="transmembrane region" description="Helical" evidence="6">
    <location>
        <begin position="354"/>
        <end position="375"/>
    </location>
</feature>
<feature type="transmembrane region" description="Helical" evidence="6">
    <location>
        <begin position="35"/>
        <end position="52"/>
    </location>
</feature>